<dbReference type="AlphaFoldDB" id="A0AAW9Y6V4"/>
<gene>
    <name evidence="1" type="ORF">G4911_00650</name>
</gene>
<reference evidence="1 2" key="1">
    <citation type="submission" date="2020-02" db="EMBL/GenBank/DDBJ databases">
        <title>Genome sequencing of Aeromonas rivipollensis.</title>
        <authorList>
            <person name="Fono-Tamo Ubani E.K."/>
            <person name="Lekota K.E."/>
        </authorList>
    </citation>
    <scope>NUCLEOTIDE SEQUENCE [LARGE SCALE GENOMIC DNA]</scope>
    <source>
        <strain evidence="1 2">G87</strain>
    </source>
</reference>
<accession>A0AAW9Y6V4</accession>
<proteinExistence type="predicted"/>
<evidence type="ECO:0000313" key="1">
    <source>
        <dbReference type="EMBL" id="NEX73297.1"/>
    </source>
</evidence>
<sequence>MVTGRGIRRLCRIWAIFLAFYSVKNADAHVNMLLTLYFPILLISFELIDKPPVAMTSVSWNDIFAVFKSIFGVRGISVQVQAGGYFPLL</sequence>
<dbReference type="Proteomes" id="UP000480681">
    <property type="component" value="Unassembled WGS sequence"/>
</dbReference>
<evidence type="ECO:0000313" key="2">
    <source>
        <dbReference type="Proteomes" id="UP000480681"/>
    </source>
</evidence>
<organism evidence="1 2">
    <name type="scientific">Aeromonas rivipollensis</name>
    <dbReference type="NCBI Taxonomy" id="948519"/>
    <lineage>
        <taxon>Bacteria</taxon>
        <taxon>Pseudomonadati</taxon>
        <taxon>Pseudomonadota</taxon>
        <taxon>Gammaproteobacteria</taxon>
        <taxon>Aeromonadales</taxon>
        <taxon>Aeromonadaceae</taxon>
        <taxon>Aeromonas</taxon>
    </lineage>
</organism>
<protein>
    <submittedName>
        <fullName evidence="1">Uncharacterized protein</fullName>
    </submittedName>
</protein>
<dbReference type="EMBL" id="JAAIKZ010000001">
    <property type="protein sequence ID" value="NEX73297.1"/>
    <property type="molecule type" value="Genomic_DNA"/>
</dbReference>
<name>A0AAW9Y6V4_9GAMM</name>
<dbReference type="RefSeq" id="WP_163147066.1">
    <property type="nucleotide sequence ID" value="NZ_JAAIKZ010000001.1"/>
</dbReference>
<comment type="caution">
    <text evidence="1">The sequence shown here is derived from an EMBL/GenBank/DDBJ whole genome shotgun (WGS) entry which is preliminary data.</text>
</comment>